<keyword evidence="2" id="KW-1003">Cell membrane</keyword>
<feature type="transmembrane region" description="Helical" evidence="8">
    <location>
        <begin position="274"/>
        <end position="294"/>
    </location>
</feature>
<evidence type="ECO:0000256" key="3">
    <source>
        <dbReference type="ARBA" id="ARBA00022692"/>
    </source>
</evidence>
<dbReference type="GO" id="GO:0032870">
    <property type="term" value="P:cellular response to hormone stimulus"/>
    <property type="evidence" value="ECO:0007669"/>
    <property type="project" value="TreeGrafter"/>
</dbReference>
<dbReference type="GO" id="GO:0004930">
    <property type="term" value="F:G protein-coupled receptor activity"/>
    <property type="evidence" value="ECO:0007669"/>
    <property type="project" value="UniProtKB-KW"/>
</dbReference>
<keyword evidence="3 7" id="KW-0812">Transmembrane</keyword>
<evidence type="ECO:0000259" key="9">
    <source>
        <dbReference type="PROSITE" id="PS50262"/>
    </source>
</evidence>
<dbReference type="Proteomes" id="UP001497497">
    <property type="component" value="Unassembled WGS sequence"/>
</dbReference>
<dbReference type="AlphaFoldDB" id="A0AAV2HEY3"/>
<sequence>DGSIRGLEEIQPPSVIAFESLTLIVICLVALLGNTLVVVVVHRSRRVQSTTNYFVTSIAFSDALLVLFSAPFVCAQVVVQEWPAGRVTCRVVRFLQFAAMSTTSFVLVAICIDRFYTVIYPLTFKVTRGTAKRMIVFAWVVSILISSLCIYFFDLVEVKDGREVNATRPVCPTLIPAKNWSGVFYAILCVTSQFLCPLVMVSIGYSRILWYVRTARNRARRSRRSEIPVPRTKVKMVKMLFSLTFITLMFYLPYYATQTVYCFSYRDYFSGDVFIASFWIICASAAVKPVIYACKNSNFWRGCQEVLCMSTMRCYRLNTYAVTRASTLGKRNYVGVLDLAKEQVSVSIESPVDVYNRNKYLETSGWSLQGSLPTTSL</sequence>
<evidence type="ECO:0000256" key="1">
    <source>
        <dbReference type="ARBA" id="ARBA00004651"/>
    </source>
</evidence>
<accession>A0AAV2HEY3</accession>
<gene>
    <name evidence="10" type="ORF">GSLYS_00006510001</name>
</gene>
<evidence type="ECO:0000256" key="6">
    <source>
        <dbReference type="ARBA" id="ARBA00023170"/>
    </source>
</evidence>
<comment type="caution">
    <text evidence="10">The sequence shown here is derived from an EMBL/GenBank/DDBJ whole genome shotgun (WGS) entry which is preliminary data.</text>
</comment>
<dbReference type="InterPro" id="IPR000276">
    <property type="entry name" value="GPCR_Rhodpsn"/>
</dbReference>
<feature type="transmembrane region" description="Helical" evidence="8">
    <location>
        <begin position="91"/>
        <end position="112"/>
    </location>
</feature>
<comment type="similarity">
    <text evidence="7">Belongs to the G-protein coupled receptor 1 family.</text>
</comment>
<feature type="transmembrane region" description="Helical" evidence="8">
    <location>
        <begin position="20"/>
        <end position="41"/>
    </location>
</feature>
<dbReference type="SMART" id="SM01381">
    <property type="entry name" value="7TM_GPCR_Srsx"/>
    <property type="match status" value="1"/>
</dbReference>
<organism evidence="10 11">
    <name type="scientific">Lymnaea stagnalis</name>
    <name type="common">Great pond snail</name>
    <name type="synonym">Helix stagnalis</name>
    <dbReference type="NCBI Taxonomy" id="6523"/>
    <lineage>
        <taxon>Eukaryota</taxon>
        <taxon>Metazoa</taxon>
        <taxon>Spiralia</taxon>
        <taxon>Lophotrochozoa</taxon>
        <taxon>Mollusca</taxon>
        <taxon>Gastropoda</taxon>
        <taxon>Heterobranchia</taxon>
        <taxon>Euthyneura</taxon>
        <taxon>Panpulmonata</taxon>
        <taxon>Hygrophila</taxon>
        <taxon>Lymnaeoidea</taxon>
        <taxon>Lymnaeidae</taxon>
        <taxon>Lymnaea</taxon>
    </lineage>
</organism>
<dbReference type="GO" id="GO:0042277">
    <property type="term" value="F:peptide binding"/>
    <property type="evidence" value="ECO:0007669"/>
    <property type="project" value="TreeGrafter"/>
</dbReference>
<dbReference type="Pfam" id="PF00001">
    <property type="entry name" value="7tm_1"/>
    <property type="match status" value="1"/>
</dbReference>
<dbReference type="InterPro" id="IPR017452">
    <property type="entry name" value="GPCR_Rhodpsn_7TM"/>
</dbReference>
<keyword evidence="7" id="KW-0807">Transducer</keyword>
<feature type="transmembrane region" description="Helical" evidence="8">
    <location>
        <begin position="233"/>
        <end position="254"/>
    </location>
</feature>
<evidence type="ECO:0000256" key="4">
    <source>
        <dbReference type="ARBA" id="ARBA00022989"/>
    </source>
</evidence>
<feature type="non-terminal residue" evidence="10">
    <location>
        <position position="1"/>
    </location>
</feature>
<dbReference type="PANTHER" id="PTHR24241:SF182">
    <property type="entry name" value="G PROTEIN-COUPLED RECEPTOR 19"/>
    <property type="match status" value="1"/>
</dbReference>
<evidence type="ECO:0000256" key="8">
    <source>
        <dbReference type="SAM" id="Phobius"/>
    </source>
</evidence>
<name>A0AAV2HEY3_LYMST</name>
<feature type="transmembrane region" description="Helical" evidence="8">
    <location>
        <begin position="53"/>
        <end position="79"/>
    </location>
</feature>
<proteinExistence type="inferred from homology"/>
<evidence type="ECO:0000313" key="10">
    <source>
        <dbReference type="EMBL" id="CAL1532431.1"/>
    </source>
</evidence>
<feature type="transmembrane region" description="Helical" evidence="8">
    <location>
        <begin position="183"/>
        <end position="212"/>
    </location>
</feature>
<keyword evidence="7" id="KW-0297">G-protein coupled receptor</keyword>
<feature type="domain" description="G-protein coupled receptors family 1 profile" evidence="9">
    <location>
        <begin position="33"/>
        <end position="292"/>
    </location>
</feature>
<dbReference type="SUPFAM" id="SSF81321">
    <property type="entry name" value="Family A G protein-coupled receptor-like"/>
    <property type="match status" value="1"/>
</dbReference>
<protein>
    <recommendedName>
        <fullName evidence="9">G-protein coupled receptors family 1 profile domain-containing protein</fullName>
    </recommendedName>
</protein>
<keyword evidence="11" id="KW-1185">Reference proteome</keyword>
<keyword evidence="6 7" id="KW-0675">Receptor</keyword>
<evidence type="ECO:0000313" key="11">
    <source>
        <dbReference type="Proteomes" id="UP001497497"/>
    </source>
</evidence>
<keyword evidence="4 8" id="KW-1133">Transmembrane helix</keyword>
<keyword evidence="5 8" id="KW-0472">Membrane</keyword>
<dbReference type="PROSITE" id="PS00237">
    <property type="entry name" value="G_PROTEIN_RECEP_F1_1"/>
    <property type="match status" value="1"/>
</dbReference>
<reference evidence="10 11" key="1">
    <citation type="submission" date="2024-04" db="EMBL/GenBank/DDBJ databases">
        <authorList>
            <consortium name="Genoscope - CEA"/>
            <person name="William W."/>
        </authorList>
    </citation>
    <scope>NUCLEOTIDE SEQUENCE [LARGE SCALE GENOMIC DNA]</scope>
</reference>
<dbReference type="Gene3D" id="1.20.1070.10">
    <property type="entry name" value="Rhodopsin 7-helix transmembrane proteins"/>
    <property type="match status" value="1"/>
</dbReference>
<dbReference type="PROSITE" id="PS50262">
    <property type="entry name" value="G_PROTEIN_RECEP_F1_2"/>
    <property type="match status" value="1"/>
</dbReference>
<dbReference type="GO" id="GO:0005886">
    <property type="term" value="C:plasma membrane"/>
    <property type="evidence" value="ECO:0007669"/>
    <property type="project" value="UniProtKB-SubCell"/>
</dbReference>
<evidence type="ECO:0000256" key="7">
    <source>
        <dbReference type="RuleBase" id="RU000688"/>
    </source>
</evidence>
<dbReference type="EMBL" id="CAXITT010000116">
    <property type="protein sequence ID" value="CAL1532431.1"/>
    <property type="molecule type" value="Genomic_DNA"/>
</dbReference>
<evidence type="ECO:0000256" key="2">
    <source>
        <dbReference type="ARBA" id="ARBA00022475"/>
    </source>
</evidence>
<feature type="transmembrane region" description="Helical" evidence="8">
    <location>
        <begin position="133"/>
        <end position="153"/>
    </location>
</feature>
<comment type="subcellular location">
    <subcellularLocation>
        <location evidence="1">Cell membrane</location>
        <topology evidence="1">Multi-pass membrane protein</topology>
    </subcellularLocation>
</comment>
<dbReference type="PRINTS" id="PR00237">
    <property type="entry name" value="GPCRRHODOPSN"/>
</dbReference>
<evidence type="ECO:0000256" key="5">
    <source>
        <dbReference type="ARBA" id="ARBA00023136"/>
    </source>
</evidence>
<dbReference type="PANTHER" id="PTHR24241">
    <property type="entry name" value="NEUROPEPTIDE RECEPTOR-RELATED G-PROTEIN COUPLED RECEPTOR"/>
    <property type="match status" value="1"/>
</dbReference>